<dbReference type="PANTHER" id="PTHR42734">
    <property type="entry name" value="METAL TRANSPORT SYSTEM ATP-BINDING PROTEIN TM_0124-RELATED"/>
    <property type="match status" value="1"/>
</dbReference>
<dbReference type="PANTHER" id="PTHR42734:SF17">
    <property type="entry name" value="METAL TRANSPORT SYSTEM ATP-BINDING PROTEIN TM_0124-RELATED"/>
    <property type="match status" value="1"/>
</dbReference>
<evidence type="ECO:0000256" key="1">
    <source>
        <dbReference type="ARBA" id="ARBA00005417"/>
    </source>
</evidence>
<dbReference type="Pfam" id="PF00005">
    <property type="entry name" value="ABC_tran"/>
    <property type="match status" value="1"/>
</dbReference>
<dbReference type="GO" id="GO:0016887">
    <property type="term" value="F:ATP hydrolysis activity"/>
    <property type="evidence" value="ECO:0007669"/>
    <property type="project" value="InterPro"/>
</dbReference>
<dbReference type="OrthoDB" id="9799337at2"/>
<keyword evidence="3" id="KW-0547">Nucleotide-binding</keyword>
<dbReference type="InterPro" id="IPR003593">
    <property type="entry name" value="AAA+_ATPase"/>
</dbReference>
<dbReference type="AlphaFoldDB" id="A0A097ANW0"/>
<dbReference type="Gene3D" id="3.40.50.300">
    <property type="entry name" value="P-loop containing nucleotide triphosphate hydrolases"/>
    <property type="match status" value="1"/>
</dbReference>
<keyword evidence="2" id="KW-0813">Transport</keyword>
<protein>
    <submittedName>
        <fullName evidence="6">ABC-type Mn/Zn transport system, ATPase component</fullName>
    </submittedName>
</protein>
<dbReference type="RefSeq" id="WP_049684463.1">
    <property type="nucleotide sequence ID" value="NZ_CP009170.1"/>
</dbReference>
<dbReference type="FunFam" id="3.40.50.300:FF:000134">
    <property type="entry name" value="Iron-enterobactin ABC transporter ATP-binding protein"/>
    <property type="match status" value="1"/>
</dbReference>
<organism evidence="6 7">
    <name type="scientific">Thermoanaerobacter kivui</name>
    <name type="common">Acetogenium kivui</name>
    <dbReference type="NCBI Taxonomy" id="2325"/>
    <lineage>
        <taxon>Bacteria</taxon>
        <taxon>Bacillati</taxon>
        <taxon>Bacillota</taxon>
        <taxon>Clostridia</taxon>
        <taxon>Thermoanaerobacterales</taxon>
        <taxon>Thermoanaerobacteraceae</taxon>
        <taxon>Thermoanaerobacter</taxon>
    </lineage>
</organism>
<feature type="domain" description="ABC transporter" evidence="5">
    <location>
        <begin position="4"/>
        <end position="240"/>
    </location>
</feature>
<keyword evidence="4" id="KW-0067">ATP-binding</keyword>
<proteinExistence type="inferred from homology"/>
<dbReference type="EMBL" id="CP009170">
    <property type="protein sequence ID" value="AIS51496.1"/>
    <property type="molecule type" value="Genomic_DNA"/>
</dbReference>
<dbReference type="PROSITE" id="PS00211">
    <property type="entry name" value="ABC_TRANSPORTER_1"/>
    <property type="match status" value="1"/>
</dbReference>
<dbReference type="SUPFAM" id="SSF52540">
    <property type="entry name" value="P-loop containing nucleoside triphosphate hydrolases"/>
    <property type="match status" value="1"/>
</dbReference>
<dbReference type="HOGENOM" id="CLU_000604_1_11_9"/>
<dbReference type="InterPro" id="IPR017871">
    <property type="entry name" value="ABC_transporter-like_CS"/>
</dbReference>
<keyword evidence="7" id="KW-1185">Reference proteome</keyword>
<sequence>MNLIELKNVNFSYDSKKVLSNVSLKINKGEFIAIIGPNGSGKSTLINIMVGNLIPTSGEVLYDGVNLQNIKNRSFISYVPQKSYSFNASFPASVEEVVSMGLYAKKGLFKRLSKKDWEEVYEALKIVDMLDYKQSLIGKLSGGQLQRVFIARSLVAKPEILFLDEPTAGIDAKSEKALYAILEKLNKEKGITIVMVTHDVWAITNKVTRIICMSEGKINEKCEAVDLTAGELAEVYGYPVKIAKHHHNGSVNND</sequence>
<accession>A0A097ANW0</accession>
<dbReference type="InterPro" id="IPR027417">
    <property type="entry name" value="P-loop_NTPase"/>
</dbReference>
<dbReference type="PROSITE" id="PS50893">
    <property type="entry name" value="ABC_TRANSPORTER_2"/>
    <property type="match status" value="1"/>
</dbReference>
<gene>
    <name evidence="6" type="ORF">TKV_c02910</name>
</gene>
<dbReference type="KEGG" id="tki:TKV_c02910"/>
<reference evidence="7" key="1">
    <citation type="journal article" date="2015" name="Genome Announc.">
        <title>Whole-Genome Sequences of 80 Environmental and Clinical Isolates of Burkholderia pseudomallei.</title>
        <authorList>
            <person name="Johnson S.L."/>
            <person name="Baker A.L."/>
            <person name="Chain P.S."/>
            <person name="Currie B.J."/>
            <person name="Daligault H.E."/>
            <person name="Davenport K.W."/>
            <person name="Davis C.B."/>
            <person name="Inglis T.J."/>
            <person name="Kaestli M."/>
            <person name="Koren S."/>
            <person name="Mayo M."/>
            <person name="Merritt A.J."/>
            <person name="Price E.P."/>
            <person name="Sarovich D.S."/>
            <person name="Warner J."/>
            <person name="Rosovitz M.J."/>
        </authorList>
    </citation>
    <scope>NUCLEOTIDE SEQUENCE [LARGE SCALE GENOMIC DNA]</scope>
    <source>
        <strain evidence="7">DSM 2030</strain>
    </source>
</reference>
<dbReference type="STRING" id="2325.TKV_c02910"/>
<name>A0A097ANW0_THEKI</name>
<evidence type="ECO:0000256" key="3">
    <source>
        <dbReference type="ARBA" id="ARBA00022741"/>
    </source>
</evidence>
<dbReference type="Proteomes" id="UP000029669">
    <property type="component" value="Chromosome"/>
</dbReference>
<dbReference type="eggNOG" id="COG1121">
    <property type="taxonomic scope" value="Bacteria"/>
</dbReference>
<evidence type="ECO:0000259" key="5">
    <source>
        <dbReference type="PROSITE" id="PS50893"/>
    </source>
</evidence>
<dbReference type="InterPro" id="IPR050153">
    <property type="entry name" value="Metal_Ion_Import_ABC"/>
</dbReference>
<dbReference type="SMART" id="SM00382">
    <property type="entry name" value="AAA"/>
    <property type="match status" value="1"/>
</dbReference>
<evidence type="ECO:0000256" key="4">
    <source>
        <dbReference type="ARBA" id="ARBA00022840"/>
    </source>
</evidence>
<evidence type="ECO:0000256" key="2">
    <source>
        <dbReference type="ARBA" id="ARBA00022448"/>
    </source>
</evidence>
<evidence type="ECO:0000313" key="6">
    <source>
        <dbReference type="EMBL" id="AIS51496.1"/>
    </source>
</evidence>
<dbReference type="InterPro" id="IPR003439">
    <property type="entry name" value="ABC_transporter-like_ATP-bd"/>
</dbReference>
<comment type="similarity">
    <text evidence="1">Belongs to the ABC transporter superfamily.</text>
</comment>
<evidence type="ECO:0000313" key="7">
    <source>
        <dbReference type="Proteomes" id="UP000029669"/>
    </source>
</evidence>
<dbReference type="CDD" id="cd03235">
    <property type="entry name" value="ABC_Metallic_Cations"/>
    <property type="match status" value="1"/>
</dbReference>
<dbReference type="GO" id="GO:0005524">
    <property type="term" value="F:ATP binding"/>
    <property type="evidence" value="ECO:0007669"/>
    <property type="project" value="UniProtKB-KW"/>
</dbReference>